<dbReference type="EMBL" id="CM047589">
    <property type="protein sequence ID" value="KAI9920522.1"/>
    <property type="molecule type" value="Genomic_DNA"/>
</dbReference>
<accession>A0ACC0WPK3</accession>
<protein>
    <submittedName>
        <fullName evidence="1">Uncharacterized protein</fullName>
    </submittedName>
</protein>
<proteinExistence type="predicted"/>
<gene>
    <name evidence="1" type="ORF">PsorP6_015399</name>
</gene>
<reference evidence="1 2" key="1">
    <citation type="journal article" date="2022" name="bioRxiv">
        <title>The genome of the oomycete Peronosclerospora sorghi, a cosmopolitan pathogen of maize and sorghum, is inflated with dispersed pseudogenes.</title>
        <authorList>
            <person name="Fletcher K."/>
            <person name="Martin F."/>
            <person name="Isakeit T."/>
            <person name="Cavanaugh K."/>
            <person name="Magill C."/>
            <person name="Michelmore R."/>
        </authorList>
    </citation>
    <scope>NUCLEOTIDE SEQUENCE [LARGE SCALE GENOMIC DNA]</scope>
    <source>
        <strain evidence="1">P6</strain>
    </source>
</reference>
<keyword evidence="2" id="KW-1185">Reference proteome</keyword>
<name>A0ACC0WPK3_9STRA</name>
<organism evidence="1 2">
    <name type="scientific">Peronosclerospora sorghi</name>
    <dbReference type="NCBI Taxonomy" id="230839"/>
    <lineage>
        <taxon>Eukaryota</taxon>
        <taxon>Sar</taxon>
        <taxon>Stramenopiles</taxon>
        <taxon>Oomycota</taxon>
        <taxon>Peronosporomycetes</taxon>
        <taxon>Peronosporales</taxon>
        <taxon>Peronosporaceae</taxon>
        <taxon>Peronosclerospora</taxon>
    </lineage>
</organism>
<evidence type="ECO:0000313" key="2">
    <source>
        <dbReference type="Proteomes" id="UP001163321"/>
    </source>
</evidence>
<evidence type="ECO:0000313" key="1">
    <source>
        <dbReference type="EMBL" id="KAI9920522.1"/>
    </source>
</evidence>
<dbReference type="Proteomes" id="UP001163321">
    <property type="component" value="Chromosome 10"/>
</dbReference>
<comment type="caution">
    <text evidence="1">The sequence shown here is derived from an EMBL/GenBank/DDBJ whole genome shotgun (WGS) entry which is preliminary data.</text>
</comment>
<sequence>MQLKNLSPTCKTPYSDDWRWSIAVNSFRPRPRRSARGLGTSTFLDTKTIRWSSEGEVTGVVVSESKEEKTKSIQTKDDTIVQLQALCPSPWV</sequence>